<dbReference type="PANTHER" id="PTHR11362:SF148">
    <property type="entry name" value="CARBOXYPEPTIDASE Y INHIBITOR"/>
    <property type="match status" value="1"/>
</dbReference>
<dbReference type="Gene3D" id="3.90.280.10">
    <property type="entry name" value="PEBP-like"/>
    <property type="match status" value="1"/>
</dbReference>
<dbReference type="GO" id="GO:0005543">
    <property type="term" value="F:phospholipid binding"/>
    <property type="evidence" value="ECO:0007669"/>
    <property type="project" value="TreeGrafter"/>
</dbReference>
<evidence type="ECO:0000313" key="4">
    <source>
        <dbReference type="Proteomes" id="UP000244855"/>
    </source>
</evidence>
<dbReference type="SUPFAM" id="SSF49777">
    <property type="entry name" value="PEBP-like"/>
    <property type="match status" value="1"/>
</dbReference>
<dbReference type="STRING" id="97972.A0A2V1DEY7"/>
<keyword evidence="2" id="KW-0732">Signal</keyword>
<dbReference type="InterPro" id="IPR008914">
    <property type="entry name" value="PEBP"/>
</dbReference>
<feature type="chain" id="PRO_5016117893" evidence="2">
    <location>
        <begin position="19"/>
        <end position="247"/>
    </location>
</feature>
<dbReference type="OrthoDB" id="2506647at2759"/>
<proteinExistence type="predicted"/>
<reference evidence="3 4" key="1">
    <citation type="journal article" date="2018" name="Sci. Rep.">
        <title>Comparative genomics provides insights into the lifestyle and reveals functional heterogeneity of dark septate endophytic fungi.</title>
        <authorList>
            <person name="Knapp D.G."/>
            <person name="Nemeth J.B."/>
            <person name="Barry K."/>
            <person name="Hainaut M."/>
            <person name="Henrissat B."/>
            <person name="Johnson J."/>
            <person name="Kuo A."/>
            <person name="Lim J.H.P."/>
            <person name="Lipzen A."/>
            <person name="Nolan M."/>
            <person name="Ohm R.A."/>
            <person name="Tamas L."/>
            <person name="Grigoriev I.V."/>
            <person name="Spatafora J.W."/>
            <person name="Nagy L.G."/>
            <person name="Kovacs G.M."/>
        </authorList>
    </citation>
    <scope>NUCLEOTIDE SEQUENCE [LARGE SCALE GENOMIC DNA]</scope>
    <source>
        <strain evidence="3 4">DSE2036</strain>
    </source>
</reference>
<dbReference type="InterPro" id="IPR036610">
    <property type="entry name" value="PEBP-like_sf"/>
</dbReference>
<keyword evidence="4" id="KW-1185">Reference proteome</keyword>
<dbReference type="GO" id="GO:0030414">
    <property type="term" value="F:peptidase inhibitor activity"/>
    <property type="evidence" value="ECO:0007669"/>
    <property type="project" value="TreeGrafter"/>
</dbReference>
<dbReference type="InterPro" id="IPR035810">
    <property type="entry name" value="PEBP_euk"/>
</dbReference>
<evidence type="ECO:0000256" key="1">
    <source>
        <dbReference type="SAM" id="MobiDB-lite"/>
    </source>
</evidence>
<dbReference type="CDD" id="cd00866">
    <property type="entry name" value="PEBP_euk"/>
    <property type="match status" value="1"/>
</dbReference>
<dbReference type="AlphaFoldDB" id="A0A2V1DEY7"/>
<dbReference type="GO" id="GO:0030162">
    <property type="term" value="P:regulation of proteolysis"/>
    <property type="evidence" value="ECO:0007669"/>
    <property type="project" value="TreeGrafter"/>
</dbReference>
<gene>
    <name evidence="3" type="ORF">DM02DRAFT_644644</name>
</gene>
<name>A0A2V1DEY7_9PLEO</name>
<dbReference type="PANTHER" id="PTHR11362">
    <property type="entry name" value="PHOSPHATIDYLETHANOLAMINE-BINDING PROTEIN"/>
    <property type="match status" value="1"/>
</dbReference>
<organism evidence="3 4">
    <name type="scientific">Periconia macrospinosa</name>
    <dbReference type="NCBI Taxonomy" id="97972"/>
    <lineage>
        <taxon>Eukaryota</taxon>
        <taxon>Fungi</taxon>
        <taxon>Dikarya</taxon>
        <taxon>Ascomycota</taxon>
        <taxon>Pezizomycotina</taxon>
        <taxon>Dothideomycetes</taxon>
        <taxon>Pleosporomycetidae</taxon>
        <taxon>Pleosporales</taxon>
        <taxon>Massarineae</taxon>
        <taxon>Periconiaceae</taxon>
        <taxon>Periconia</taxon>
    </lineage>
</organism>
<feature type="signal peptide" evidence="2">
    <location>
        <begin position="1"/>
        <end position="18"/>
    </location>
</feature>
<dbReference type="Pfam" id="PF01161">
    <property type="entry name" value="PBP"/>
    <property type="match status" value="1"/>
</dbReference>
<dbReference type="EMBL" id="KZ805458">
    <property type="protein sequence ID" value="PVH96670.1"/>
    <property type="molecule type" value="Genomic_DNA"/>
</dbReference>
<dbReference type="GO" id="GO:0046578">
    <property type="term" value="P:regulation of Ras protein signal transduction"/>
    <property type="evidence" value="ECO:0007669"/>
    <property type="project" value="TreeGrafter"/>
</dbReference>
<dbReference type="Proteomes" id="UP000244855">
    <property type="component" value="Unassembled WGS sequence"/>
</dbReference>
<protein>
    <submittedName>
        <fullName evidence="3">PEBP-like protein</fullName>
    </submittedName>
</protein>
<accession>A0A2V1DEY7</accession>
<evidence type="ECO:0000313" key="3">
    <source>
        <dbReference type="EMBL" id="PVH96670.1"/>
    </source>
</evidence>
<evidence type="ECO:0000256" key="2">
    <source>
        <dbReference type="SAM" id="SignalP"/>
    </source>
</evidence>
<sequence length="247" mass="25810">MLVPTVLALSALSGLASSTLAPNFPLSGGTTDLNLTFGTNNVSPPGELIPRADTVNPPNITSPVWTSAGRGVVLIVDTDVPRNNTRLQLLHYLASNVTLSRDNKTLVLPPVASTEASYRQPSPPAGDIAHAYTVLLFTQPSNFSIPSAFRQVLIDRAPFNVSAFALATGLGNPLAANYFRVQNTTGTATTTFPPPASTPTNGTSGRPSASPFRGAATVDVTTQLEVLHRGSSKIYRGGTSGRDISGR</sequence>
<feature type="region of interest" description="Disordered" evidence="1">
    <location>
        <begin position="186"/>
        <end position="213"/>
    </location>
</feature>